<dbReference type="AlphaFoldDB" id="A0A7C9NQK2"/>
<dbReference type="EMBL" id="JAAFGW010000040">
    <property type="protein sequence ID" value="NDP47582.1"/>
    <property type="molecule type" value="Genomic_DNA"/>
</dbReference>
<protein>
    <recommendedName>
        <fullName evidence="4">TIGR02449 family protein</fullName>
    </recommendedName>
</protein>
<gene>
    <name evidence="2" type="ORF">GZ085_04165</name>
</gene>
<evidence type="ECO:0000313" key="2">
    <source>
        <dbReference type="EMBL" id="NDP47582.1"/>
    </source>
</evidence>
<sequence>MHAELDTLEAKIRQVAERCQSLRHDNVALRQQLLTSQQENKQLSTRLEAAKTRLHALLETLPEDA</sequence>
<keyword evidence="1" id="KW-0175">Coiled coil</keyword>
<dbReference type="Proteomes" id="UP000483432">
    <property type="component" value="Unassembled WGS sequence"/>
</dbReference>
<evidence type="ECO:0000256" key="1">
    <source>
        <dbReference type="SAM" id="Coils"/>
    </source>
</evidence>
<evidence type="ECO:0000313" key="3">
    <source>
        <dbReference type="Proteomes" id="UP000483432"/>
    </source>
</evidence>
<organism evidence="2 3">
    <name type="scientific">Sulfuriferula multivorans</name>
    <dbReference type="NCBI Taxonomy" id="1559896"/>
    <lineage>
        <taxon>Bacteria</taxon>
        <taxon>Pseudomonadati</taxon>
        <taxon>Pseudomonadota</taxon>
        <taxon>Betaproteobacteria</taxon>
        <taxon>Nitrosomonadales</taxon>
        <taxon>Sulfuricellaceae</taxon>
        <taxon>Sulfuriferula</taxon>
    </lineage>
</organism>
<comment type="caution">
    <text evidence="2">The sequence shown here is derived from an EMBL/GenBank/DDBJ whole genome shotgun (WGS) entry which is preliminary data.</text>
</comment>
<proteinExistence type="predicted"/>
<evidence type="ECO:0008006" key="4">
    <source>
        <dbReference type="Google" id="ProtNLM"/>
    </source>
</evidence>
<name>A0A7C9NQK2_9PROT</name>
<reference evidence="2 3" key="1">
    <citation type="submission" date="2019-09" db="EMBL/GenBank/DDBJ databases">
        <title>H2 Metabolism Revealed by Metagenomic Analysis in Subglacial Sediment of East Antarctica.</title>
        <authorList>
            <person name="Yang Z."/>
            <person name="Zhang Y."/>
            <person name="Lv Y."/>
            <person name="Yan W."/>
            <person name="Xiao X."/>
            <person name="Sun B."/>
            <person name="Ma H."/>
        </authorList>
    </citation>
    <scope>NUCLEOTIDE SEQUENCE [LARGE SCALE GENOMIC DNA]</scope>
    <source>
        <strain evidence="2">Bin2_2</strain>
    </source>
</reference>
<feature type="coiled-coil region" evidence="1">
    <location>
        <begin position="5"/>
        <end position="60"/>
    </location>
</feature>
<accession>A0A7C9NQK2</accession>